<evidence type="ECO:0000313" key="5">
    <source>
        <dbReference type="Proteomes" id="UP000319514"/>
    </source>
</evidence>
<feature type="domain" description="Glycosyltransferase 2-like" evidence="3">
    <location>
        <begin position="62"/>
        <end position="216"/>
    </location>
</feature>
<gene>
    <name evidence="4" type="ORF">FB474_0762</name>
</gene>
<name>A0A542ZGD9_9MICO</name>
<comment type="caution">
    <text evidence="4">The sequence shown here is derived from an EMBL/GenBank/DDBJ whole genome shotgun (WGS) entry which is preliminary data.</text>
</comment>
<sequence>MDLPNTAHTTQNGASGTHVTAAPATTAGASPWSTEPATHADSPLHATTPLGPAPAPRALTVSLVIPAKNEARNLAWVLGEIPDCVDEVVMVDGRSEDATLLMASIHRPDIRFVAQSGTGKGDALRAGFASATGDIVVMIDADGSMSAREIPHFLHFLTHGYDFVKGSRFIAGGGSLDITAFRRTGNWALLQLVNTLYDANLTDLCYGFCAFHRQFLDLLDLTADGFDIEAQMTVHALKAGLRIAEVPSLELPRRSGRSNLHAIRDGNLVLRSVLRDRQRRHRARHALDLLHLPYSGRRQLATHHG</sequence>
<evidence type="ECO:0000256" key="2">
    <source>
        <dbReference type="SAM" id="MobiDB-lite"/>
    </source>
</evidence>
<dbReference type="AlphaFoldDB" id="A0A542ZGD9"/>
<proteinExistence type="inferred from homology"/>
<dbReference type="EMBL" id="VFOQ01000001">
    <property type="protein sequence ID" value="TQL59408.1"/>
    <property type="molecule type" value="Genomic_DNA"/>
</dbReference>
<dbReference type="GO" id="GO:0016740">
    <property type="term" value="F:transferase activity"/>
    <property type="evidence" value="ECO:0007669"/>
    <property type="project" value="UniProtKB-KW"/>
</dbReference>
<evidence type="ECO:0000313" key="4">
    <source>
        <dbReference type="EMBL" id="TQL59408.1"/>
    </source>
</evidence>
<dbReference type="InterPro" id="IPR001173">
    <property type="entry name" value="Glyco_trans_2-like"/>
</dbReference>
<comment type="similarity">
    <text evidence="1">Belongs to the glycosyltransferase 2 family.</text>
</comment>
<accession>A0A542ZGD9</accession>
<dbReference type="Pfam" id="PF00535">
    <property type="entry name" value="Glycos_transf_2"/>
    <property type="match status" value="1"/>
</dbReference>
<evidence type="ECO:0000259" key="3">
    <source>
        <dbReference type="Pfam" id="PF00535"/>
    </source>
</evidence>
<dbReference type="Gene3D" id="3.90.550.10">
    <property type="entry name" value="Spore Coat Polysaccharide Biosynthesis Protein SpsA, Chain A"/>
    <property type="match status" value="1"/>
</dbReference>
<reference evidence="4 5" key="1">
    <citation type="submission" date="2019-06" db="EMBL/GenBank/DDBJ databases">
        <title>Sequencing the genomes of 1000 actinobacteria strains.</title>
        <authorList>
            <person name="Klenk H.-P."/>
        </authorList>
    </citation>
    <scope>NUCLEOTIDE SEQUENCE [LARGE SCALE GENOMIC DNA]</scope>
    <source>
        <strain evidence="4 5">DSM 18082</strain>
    </source>
</reference>
<evidence type="ECO:0000256" key="1">
    <source>
        <dbReference type="ARBA" id="ARBA00006739"/>
    </source>
</evidence>
<dbReference type="InterPro" id="IPR050256">
    <property type="entry name" value="Glycosyltransferase_2"/>
</dbReference>
<organism evidence="4 5">
    <name type="scientific">Oryzihumus leptocrescens</name>
    <dbReference type="NCBI Taxonomy" id="297536"/>
    <lineage>
        <taxon>Bacteria</taxon>
        <taxon>Bacillati</taxon>
        <taxon>Actinomycetota</taxon>
        <taxon>Actinomycetes</taxon>
        <taxon>Micrococcales</taxon>
        <taxon>Intrasporangiaceae</taxon>
        <taxon>Oryzihumus</taxon>
    </lineage>
</organism>
<dbReference type="CDD" id="cd04179">
    <property type="entry name" value="DPM_DPG-synthase_like"/>
    <property type="match status" value="1"/>
</dbReference>
<protein>
    <submittedName>
        <fullName evidence="4">Glycosyl transferase family 2</fullName>
    </submittedName>
</protein>
<dbReference type="Proteomes" id="UP000319514">
    <property type="component" value="Unassembled WGS sequence"/>
</dbReference>
<feature type="compositionally biased region" description="Low complexity" evidence="2">
    <location>
        <begin position="16"/>
        <end position="34"/>
    </location>
</feature>
<dbReference type="InterPro" id="IPR029044">
    <property type="entry name" value="Nucleotide-diphossugar_trans"/>
</dbReference>
<dbReference type="PANTHER" id="PTHR48090">
    <property type="entry name" value="UNDECAPRENYL-PHOSPHATE 4-DEOXY-4-FORMAMIDO-L-ARABINOSE TRANSFERASE-RELATED"/>
    <property type="match status" value="1"/>
</dbReference>
<feature type="compositionally biased region" description="Polar residues" evidence="2">
    <location>
        <begin position="1"/>
        <end position="15"/>
    </location>
</feature>
<keyword evidence="4" id="KW-0808">Transferase</keyword>
<keyword evidence="5" id="KW-1185">Reference proteome</keyword>
<dbReference type="SUPFAM" id="SSF53448">
    <property type="entry name" value="Nucleotide-diphospho-sugar transferases"/>
    <property type="match status" value="1"/>
</dbReference>
<dbReference type="PANTHER" id="PTHR48090:SF7">
    <property type="entry name" value="RFBJ PROTEIN"/>
    <property type="match status" value="1"/>
</dbReference>
<feature type="region of interest" description="Disordered" evidence="2">
    <location>
        <begin position="1"/>
        <end position="53"/>
    </location>
</feature>